<dbReference type="Proteomes" id="UP000325313">
    <property type="component" value="Unassembled WGS sequence"/>
</dbReference>
<feature type="compositionally biased region" description="Low complexity" evidence="6">
    <location>
        <begin position="98"/>
        <end position="115"/>
    </location>
</feature>
<feature type="compositionally biased region" description="Polar residues" evidence="6">
    <location>
        <begin position="72"/>
        <end position="89"/>
    </location>
</feature>
<dbReference type="GO" id="GO:0003746">
    <property type="term" value="F:translation elongation factor activity"/>
    <property type="evidence" value="ECO:0007669"/>
    <property type="project" value="UniProtKB-KW"/>
</dbReference>
<keyword evidence="4 8" id="KW-0418">Kinase</keyword>
<keyword evidence="8" id="KW-0648">Protein biosynthesis</keyword>
<accession>A0A5B0RFP1</accession>
<proteinExistence type="predicted"/>
<dbReference type="GO" id="GO:0005524">
    <property type="term" value="F:ATP binding"/>
    <property type="evidence" value="ECO:0007669"/>
    <property type="project" value="UniProtKB-KW"/>
</dbReference>
<keyword evidence="1" id="KW-0723">Serine/threonine-protein kinase</keyword>
<evidence type="ECO:0000313" key="9">
    <source>
        <dbReference type="Proteomes" id="UP000325313"/>
    </source>
</evidence>
<feature type="compositionally biased region" description="Low complexity" evidence="6">
    <location>
        <begin position="55"/>
        <end position="65"/>
    </location>
</feature>
<protein>
    <submittedName>
        <fullName evidence="8">Eukaryotic elongation factor-2 kinase</fullName>
    </submittedName>
</protein>
<dbReference type="Pfam" id="PF02816">
    <property type="entry name" value="Alpha_kinase"/>
    <property type="match status" value="1"/>
</dbReference>
<evidence type="ECO:0000256" key="4">
    <source>
        <dbReference type="ARBA" id="ARBA00022777"/>
    </source>
</evidence>
<evidence type="ECO:0000256" key="2">
    <source>
        <dbReference type="ARBA" id="ARBA00022679"/>
    </source>
</evidence>
<evidence type="ECO:0000313" key="8">
    <source>
        <dbReference type="EMBL" id="KAA1124189.1"/>
    </source>
</evidence>
<gene>
    <name evidence="8" type="primary">EEF2K_1</name>
    <name evidence="8" type="ORF">PGTUg99_002923</name>
</gene>
<name>A0A5B0RFP1_PUCGR</name>
<feature type="region of interest" description="Disordered" evidence="6">
    <location>
        <begin position="42"/>
        <end position="157"/>
    </location>
</feature>
<keyword evidence="3" id="KW-0547">Nucleotide-binding</keyword>
<comment type="caution">
    <text evidence="8">The sequence shown here is derived from an EMBL/GenBank/DDBJ whole genome shotgun (WGS) entry which is preliminary data.</text>
</comment>
<evidence type="ECO:0000256" key="5">
    <source>
        <dbReference type="ARBA" id="ARBA00022840"/>
    </source>
</evidence>
<evidence type="ECO:0000256" key="1">
    <source>
        <dbReference type="ARBA" id="ARBA00022527"/>
    </source>
</evidence>
<dbReference type="AlphaFoldDB" id="A0A5B0RFP1"/>
<keyword evidence="5" id="KW-0067">ATP-binding</keyword>
<reference evidence="8 9" key="1">
    <citation type="submission" date="2019-05" db="EMBL/GenBank/DDBJ databases">
        <title>Emergence of the Ug99 lineage of the wheat stem rust pathogen through somatic hybridization.</title>
        <authorList>
            <person name="Li F."/>
            <person name="Upadhyaya N.M."/>
            <person name="Sperschneider J."/>
            <person name="Matny O."/>
            <person name="Nguyen-Phuc H."/>
            <person name="Mago R."/>
            <person name="Raley C."/>
            <person name="Miller M.E."/>
            <person name="Silverstein K.A.T."/>
            <person name="Henningsen E."/>
            <person name="Hirsch C.D."/>
            <person name="Visser B."/>
            <person name="Pretorius Z.A."/>
            <person name="Steffenson B.J."/>
            <person name="Schwessinger B."/>
            <person name="Dodds P.N."/>
            <person name="Figueroa M."/>
        </authorList>
    </citation>
    <scope>NUCLEOTIDE SEQUENCE [LARGE SCALE GENOMIC DNA]</scope>
    <source>
        <strain evidence="8 9">Ug99</strain>
    </source>
</reference>
<evidence type="ECO:0000256" key="6">
    <source>
        <dbReference type="SAM" id="MobiDB-lite"/>
    </source>
</evidence>
<dbReference type="PANTHER" id="PTHR45992">
    <property type="entry name" value="EUKARYOTIC ELONGATION FACTOR 2 KINASE-RELATED"/>
    <property type="match status" value="1"/>
</dbReference>
<dbReference type="PANTHER" id="PTHR45992:SF2">
    <property type="entry name" value="EUKARYOTIC ELONGATION FACTOR 2 KINASE"/>
    <property type="match status" value="1"/>
</dbReference>
<dbReference type="GO" id="GO:0004674">
    <property type="term" value="F:protein serine/threonine kinase activity"/>
    <property type="evidence" value="ECO:0007669"/>
    <property type="project" value="UniProtKB-KW"/>
</dbReference>
<dbReference type="InterPro" id="IPR004166">
    <property type="entry name" value="a-kinase_dom"/>
</dbReference>
<keyword evidence="8" id="KW-0251">Elongation factor</keyword>
<dbReference type="EMBL" id="VDEP01000204">
    <property type="protein sequence ID" value="KAA1124189.1"/>
    <property type="molecule type" value="Genomic_DNA"/>
</dbReference>
<dbReference type="GO" id="GO:0031037">
    <property type="term" value="P:myosin II filament disassembly"/>
    <property type="evidence" value="ECO:0007669"/>
    <property type="project" value="TreeGrafter"/>
</dbReference>
<dbReference type="InterPro" id="IPR051852">
    <property type="entry name" value="Alpha-type_PK"/>
</dbReference>
<dbReference type="GO" id="GO:1903013">
    <property type="term" value="P:response to differentiation-inducing factor 1"/>
    <property type="evidence" value="ECO:0007669"/>
    <property type="project" value="TreeGrafter"/>
</dbReference>
<feature type="domain" description="Alpha-type protein kinase" evidence="7">
    <location>
        <begin position="401"/>
        <end position="464"/>
    </location>
</feature>
<sequence length="498" mass="55133">MSLCTKCNTWSDRGTFGDFCFECIKASGMNVDKMMLFFSNQPTPVPPRLDPPATHQHQSSLSSLSNRRHQAENQSNPGFASHPATNMSNPAPHPAQISTTRPSSQPSMSTSRSSTAQPTYADFKRMTTEKRVKPATREAKEKKRKTSTTKQPDPAEESSIRLLDCGLITLQGNKITKQTGISRILVKIDLKNARLLDDLRRQLWEFFSAELLNKGKVSTLATNPEDCTHLQVGLTRIRDLDILIDLAKPSTLKKPVAIDLMYENPIEDCATNLRTDTSYYPTSAPTERRVLRSASKAVTQPSKSSSNPSTWALGGVAGTVVRGEGNLSQKLACLGQPVSYSIKINPEGWTVGQRMVFHTSNIDPIPASSQRVMLRGLQHLRATSHPITLRVHDEEEKNKIGQGSMRIAYPAQVKVIDEDGTEKITEWVAKVRINDITPTLNPHATDALMHEACGLLLQEFKKALENCQRLSWALKKKGSGIQVGKQHTSNIQFGLKTN</sequence>
<feature type="compositionally biased region" description="Basic and acidic residues" evidence="6">
    <location>
        <begin position="122"/>
        <end position="141"/>
    </location>
</feature>
<organism evidence="8 9">
    <name type="scientific">Puccinia graminis f. sp. tritici</name>
    <dbReference type="NCBI Taxonomy" id="56615"/>
    <lineage>
        <taxon>Eukaryota</taxon>
        <taxon>Fungi</taxon>
        <taxon>Dikarya</taxon>
        <taxon>Basidiomycota</taxon>
        <taxon>Pucciniomycotina</taxon>
        <taxon>Pucciniomycetes</taxon>
        <taxon>Pucciniales</taxon>
        <taxon>Pucciniaceae</taxon>
        <taxon>Puccinia</taxon>
    </lineage>
</organism>
<keyword evidence="2" id="KW-0808">Transferase</keyword>
<evidence type="ECO:0000259" key="7">
    <source>
        <dbReference type="Pfam" id="PF02816"/>
    </source>
</evidence>
<evidence type="ECO:0000256" key="3">
    <source>
        <dbReference type="ARBA" id="ARBA00022741"/>
    </source>
</evidence>